<protein>
    <recommendedName>
        <fullName evidence="7">Cell division protein FtsB</fullName>
    </recommendedName>
</protein>
<evidence type="ECO:0000256" key="3">
    <source>
        <dbReference type="ARBA" id="ARBA00022692"/>
    </source>
</evidence>
<comment type="similarity">
    <text evidence="7">Belongs to the FtsB family.</text>
</comment>
<keyword evidence="2 7" id="KW-0132">Cell division</keyword>
<dbReference type="Pfam" id="PF04977">
    <property type="entry name" value="DivIC"/>
    <property type="match status" value="1"/>
</dbReference>
<evidence type="ECO:0000256" key="1">
    <source>
        <dbReference type="ARBA" id="ARBA00022475"/>
    </source>
</evidence>
<dbReference type="NCBIfam" id="NF002058">
    <property type="entry name" value="PRK00888.1"/>
    <property type="match status" value="1"/>
</dbReference>
<evidence type="ECO:0000256" key="2">
    <source>
        <dbReference type="ARBA" id="ARBA00022618"/>
    </source>
</evidence>
<dbReference type="GO" id="GO:0051301">
    <property type="term" value="P:cell division"/>
    <property type="evidence" value="ECO:0007669"/>
    <property type="project" value="UniProtKB-KW"/>
</dbReference>
<evidence type="ECO:0000256" key="4">
    <source>
        <dbReference type="ARBA" id="ARBA00022989"/>
    </source>
</evidence>
<dbReference type="RefSeq" id="WP_188630727.1">
    <property type="nucleotide sequence ID" value="NZ_BMKE01000030.1"/>
</dbReference>
<feature type="topological domain" description="Cytoplasmic" evidence="7">
    <location>
        <begin position="1"/>
        <end position="3"/>
    </location>
</feature>
<name>A0ABQ1IUM0_9GAMM</name>
<evidence type="ECO:0000256" key="6">
    <source>
        <dbReference type="ARBA" id="ARBA00023306"/>
    </source>
</evidence>
<proteinExistence type="inferred from homology"/>
<comment type="subcellular location">
    <subcellularLocation>
        <location evidence="7">Cell inner membrane</location>
        <topology evidence="7">Single-pass type II membrane protein</topology>
    </subcellularLocation>
    <text evidence="7">Localizes to the division septum.</text>
</comment>
<reference evidence="9" key="1">
    <citation type="journal article" date="2019" name="Int. J. Syst. Evol. Microbiol.">
        <title>The Global Catalogue of Microorganisms (GCM) 10K type strain sequencing project: providing services to taxonomists for standard genome sequencing and annotation.</title>
        <authorList>
            <consortium name="The Broad Institute Genomics Platform"/>
            <consortium name="The Broad Institute Genome Sequencing Center for Infectious Disease"/>
            <person name="Wu L."/>
            <person name="Ma J."/>
        </authorList>
    </citation>
    <scope>NUCLEOTIDE SEQUENCE [LARGE SCALE GENOMIC DNA]</scope>
    <source>
        <strain evidence="9">CGMCC 1.15923</strain>
    </source>
</reference>
<evidence type="ECO:0000256" key="5">
    <source>
        <dbReference type="ARBA" id="ARBA00023136"/>
    </source>
</evidence>
<keyword evidence="7" id="KW-0997">Cell inner membrane</keyword>
<organism evidence="8 9">
    <name type="scientific">Oceanisphaera marina</name>
    <dbReference type="NCBI Taxonomy" id="2017550"/>
    <lineage>
        <taxon>Bacteria</taxon>
        <taxon>Pseudomonadati</taxon>
        <taxon>Pseudomonadota</taxon>
        <taxon>Gammaproteobacteria</taxon>
        <taxon>Aeromonadales</taxon>
        <taxon>Aeromonadaceae</taxon>
        <taxon>Oceanisphaera</taxon>
    </lineage>
</organism>
<keyword evidence="1 7" id="KW-1003">Cell membrane</keyword>
<comment type="subunit">
    <text evidence="7">Part of a complex composed of FtsB, FtsL and FtsQ.</text>
</comment>
<comment type="function">
    <text evidence="7">Essential cell division protein. May link together the upstream cell division proteins, which are predominantly cytoplasmic, with the downstream cell division proteins, which are predominantly periplasmic.</text>
</comment>
<feature type="topological domain" description="Periplasmic" evidence="7">
    <location>
        <begin position="22"/>
        <end position="100"/>
    </location>
</feature>
<keyword evidence="5 7" id="KW-0472">Membrane</keyword>
<gene>
    <name evidence="7 8" type="primary">ftsB</name>
    <name evidence="8" type="ORF">GCM10011502_27650</name>
</gene>
<dbReference type="EMBL" id="BMKE01000030">
    <property type="protein sequence ID" value="GGB52942.1"/>
    <property type="molecule type" value="Genomic_DNA"/>
</dbReference>
<keyword evidence="3 7" id="KW-0812">Transmembrane</keyword>
<accession>A0ABQ1IUM0</accession>
<comment type="caution">
    <text evidence="8">The sequence shown here is derived from an EMBL/GenBank/DDBJ whole genome shotgun (WGS) entry which is preliminary data.</text>
</comment>
<dbReference type="Proteomes" id="UP000646152">
    <property type="component" value="Unassembled WGS sequence"/>
</dbReference>
<keyword evidence="6 7" id="KW-0131">Cell cycle</keyword>
<dbReference type="InterPro" id="IPR023081">
    <property type="entry name" value="Cell_div_FtsB"/>
</dbReference>
<sequence>MRTLTLILLALLGALQYHLWWGKNGLAEYHEAQANVSRQVEDNEQLVTRNALLYREIEDLNKGLAAVEELARNDLGMIKPGETFYRLLLADKPLSNKQLP</sequence>
<dbReference type="InterPro" id="IPR007060">
    <property type="entry name" value="FtsL/DivIC"/>
</dbReference>
<dbReference type="PANTHER" id="PTHR37485:SF1">
    <property type="entry name" value="CELL DIVISION PROTEIN FTSB"/>
    <property type="match status" value="1"/>
</dbReference>
<dbReference type="HAMAP" id="MF_00599">
    <property type="entry name" value="FtsB"/>
    <property type="match status" value="1"/>
</dbReference>
<evidence type="ECO:0000313" key="9">
    <source>
        <dbReference type="Proteomes" id="UP000646152"/>
    </source>
</evidence>
<evidence type="ECO:0000256" key="7">
    <source>
        <dbReference type="HAMAP-Rule" id="MF_00599"/>
    </source>
</evidence>
<keyword evidence="9" id="KW-1185">Reference proteome</keyword>
<dbReference type="PANTHER" id="PTHR37485">
    <property type="entry name" value="CELL DIVISION PROTEIN FTSB"/>
    <property type="match status" value="1"/>
</dbReference>
<evidence type="ECO:0000313" key="8">
    <source>
        <dbReference type="EMBL" id="GGB52942.1"/>
    </source>
</evidence>
<keyword evidence="4 7" id="KW-1133">Transmembrane helix</keyword>